<evidence type="ECO:0000313" key="1">
    <source>
        <dbReference type="EMBL" id="PSH59226.1"/>
    </source>
</evidence>
<dbReference type="GO" id="GO:0047661">
    <property type="term" value="F:amino-acid racemase activity"/>
    <property type="evidence" value="ECO:0007669"/>
    <property type="project" value="InterPro"/>
</dbReference>
<reference evidence="2" key="1">
    <citation type="submission" date="2017-11" db="EMBL/GenBank/DDBJ databases">
        <authorList>
            <person name="Kuznetsova I."/>
            <person name="Sazanova A."/>
            <person name="Chirak E."/>
            <person name="Safronova V."/>
            <person name="Willems A."/>
        </authorList>
    </citation>
    <scope>NUCLEOTIDE SEQUENCE [LARGE SCALE GENOMIC DNA]</scope>
    <source>
        <strain evidence="2">CCBAU 03422</strain>
    </source>
</reference>
<dbReference type="Pfam" id="PF01177">
    <property type="entry name" value="Asp_Glu_race"/>
    <property type="match status" value="1"/>
</dbReference>
<dbReference type="InterPro" id="IPR001920">
    <property type="entry name" value="Asp/Glu_race"/>
</dbReference>
<dbReference type="InterPro" id="IPR015942">
    <property type="entry name" value="Asp/Glu/hydantoin_racemase"/>
</dbReference>
<name>A0A2P7AYE3_9HYPH</name>
<organism evidence="1 2">
    <name type="scientific">Phyllobacterium sophorae</name>
    <dbReference type="NCBI Taxonomy" id="1520277"/>
    <lineage>
        <taxon>Bacteria</taxon>
        <taxon>Pseudomonadati</taxon>
        <taxon>Pseudomonadota</taxon>
        <taxon>Alphaproteobacteria</taxon>
        <taxon>Hyphomicrobiales</taxon>
        <taxon>Phyllobacteriaceae</taxon>
        <taxon>Phyllobacterium</taxon>
    </lineage>
</organism>
<dbReference type="AlphaFoldDB" id="A0A2P7AYE3"/>
<gene>
    <name evidence="1" type="ORF">CU103_26540</name>
</gene>
<comment type="caution">
    <text evidence="1">The sequence shown here is derived from an EMBL/GenBank/DDBJ whole genome shotgun (WGS) entry which is preliminary data.</text>
</comment>
<dbReference type="Gene3D" id="3.40.50.1860">
    <property type="match status" value="2"/>
</dbReference>
<accession>A0A2P7AYE3</accession>
<dbReference type="Proteomes" id="UP000241764">
    <property type="component" value="Unassembled WGS sequence"/>
</dbReference>
<sequence>MKIALLHTAESNISIFQKAASEIGLPQGALHHEVRADLLAAAEKAGGLTQEIARETGAALLELARNADAVVLACSTLGPAIAEVENAIEVPVLRVDAALAKKAVKSGGLVVAICAVETTRAPTTRLFTEAAQSTGAQVEIRLVPGAWELFKTGDRAGYLAAIAEAAEAAYDDGATIVALAQASMAGAADLVANGPKPLSSPTAGLAAAVELLSMRS</sequence>
<keyword evidence="2" id="KW-1185">Reference proteome</keyword>
<dbReference type="EMBL" id="PGGM01000016">
    <property type="protein sequence ID" value="PSH59226.1"/>
    <property type="molecule type" value="Genomic_DNA"/>
</dbReference>
<dbReference type="OrthoDB" id="6497321at2"/>
<proteinExistence type="predicted"/>
<protein>
    <submittedName>
        <fullName evidence="1">Asp/Glu racemase</fullName>
    </submittedName>
</protein>
<evidence type="ECO:0000313" key="2">
    <source>
        <dbReference type="Proteomes" id="UP000241764"/>
    </source>
</evidence>